<feature type="region of interest" description="Disordered" evidence="1">
    <location>
        <begin position="1"/>
        <end position="38"/>
    </location>
</feature>
<keyword evidence="3" id="KW-1185">Reference proteome</keyword>
<accession>A0A8S9XMD1</accession>
<reference evidence="2" key="1">
    <citation type="journal article" date="2021" name="Mol. Ecol. Resour.">
        <title>Apolygus lucorum genome provides insights into omnivorousness and mesophyll feeding.</title>
        <authorList>
            <person name="Liu Y."/>
            <person name="Liu H."/>
            <person name="Wang H."/>
            <person name="Huang T."/>
            <person name="Liu B."/>
            <person name="Yang B."/>
            <person name="Yin L."/>
            <person name="Li B."/>
            <person name="Zhang Y."/>
            <person name="Zhang S."/>
            <person name="Jiang F."/>
            <person name="Zhang X."/>
            <person name="Ren Y."/>
            <person name="Wang B."/>
            <person name="Wang S."/>
            <person name="Lu Y."/>
            <person name="Wu K."/>
            <person name="Fan W."/>
            <person name="Wang G."/>
        </authorList>
    </citation>
    <scope>NUCLEOTIDE SEQUENCE</scope>
    <source>
        <strain evidence="2">12Hb</strain>
    </source>
</reference>
<feature type="region of interest" description="Disordered" evidence="1">
    <location>
        <begin position="379"/>
        <end position="406"/>
    </location>
</feature>
<gene>
    <name evidence="2" type="ORF">GE061_015155</name>
</gene>
<feature type="region of interest" description="Disordered" evidence="1">
    <location>
        <begin position="560"/>
        <end position="591"/>
    </location>
</feature>
<sequence>MKENCRSPKSVPKIRREPSPQYVSDRLRRARNCSNERRDDSTIRSFEYIRSTDPIRISPRCTVESERHPQSHSKRSRMGESTHSNQLPERVLKLVVSPCKKENGHCSSQKFCDGKDDLNIIGIYMKVLEELKQEINSLEGGNLNGKTPISTFIDECFHTTNSRSSVIDGNQLSGYTRTLAVECVDIIERVVLQQNEIISELNNESKLSPKKKIKTLLLNVMLGIEHELILSEKILEIVETDLHHSSFQFIYCLLKHFVEKIAVHLKTSSGSNLGLSHLDEPSVDWRVQHALSRASISNCKIEEYSNRLDNLLKQWSGTGDTLPKIDTSQQVVIDCYHCLSDKKERDLLLKTVTRFTEEIQRKLIECHGGEKIARLPKNSATEKISEASKIEEPSANDTGCSTEMSTYNSWTVSNRPRLNNRRILSQYSNQADPSSLRNRNSYQDSVKEGRNTRNLSPPLAQSSIKASNYSSIASGRNYFSKTQSSVVSNNRGMPPSIIDRSIHHDKYPPLLDDTEHFRGKSPTKREGNNYHNSLYTQEGNANKLISAPSFADNRRHNMAPFSPDVNNYQGRSPSMSSSANGRNYHTKPSTSLTDDTLVSYLQQSKKEIRNHHTKFPYIAAKEENKLVTAPYNPNDINHHNKNPIMTGDDTYRGNSTVCAERRWSISMDYPKTRPSTDVGKYYQNIPPPRNDVNYNSMPPNMSNNNVVPPPQPQIPNVCTIPPPMTLKPFPKLQLPTFDPCRTVDSRCYCNVPRCMSQVPSNQGCNLFSKGKNCLIICEDKPKPPYFDGYPGFNGAGFYGNGYDYSFQPQMLNTFPVSTQPKNEKKIKTLKKTRTRKEKSPRRKVYRRQSQMEKVYLTSAQH</sequence>
<name>A0A8S9XMD1_APOLU</name>
<proteinExistence type="predicted"/>
<feature type="compositionally biased region" description="Basic and acidic residues" evidence="1">
    <location>
        <begin position="383"/>
        <end position="392"/>
    </location>
</feature>
<dbReference type="Proteomes" id="UP000466442">
    <property type="component" value="Unassembled WGS sequence"/>
</dbReference>
<feature type="compositionally biased region" description="Polar residues" evidence="1">
    <location>
        <begin position="564"/>
        <end position="591"/>
    </location>
</feature>
<feature type="compositionally biased region" description="Polar residues" evidence="1">
    <location>
        <begin position="395"/>
        <end position="406"/>
    </location>
</feature>
<organism evidence="2 3">
    <name type="scientific">Apolygus lucorum</name>
    <name type="common">Small green plant bug</name>
    <name type="synonym">Lygocoris lucorum</name>
    <dbReference type="NCBI Taxonomy" id="248454"/>
    <lineage>
        <taxon>Eukaryota</taxon>
        <taxon>Metazoa</taxon>
        <taxon>Ecdysozoa</taxon>
        <taxon>Arthropoda</taxon>
        <taxon>Hexapoda</taxon>
        <taxon>Insecta</taxon>
        <taxon>Pterygota</taxon>
        <taxon>Neoptera</taxon>
        <taxon>Paraneoptera</taxon>
        <taxon>Hemiptera</taxon>
        <taxon>Heteroptera</taxon>
        <taxon>Panheteroptera</taxon>
        <taxon>Cimicomorpha</taxon>
        <taxon>Miridae</taxon>
        <taxon>Mirini</taxon>
        <taxon>Apolygus</taxon>
    </lineage>
</organism>
<evidence type="ECO:0000313" key="2">
    <source>
        <dbReference type="EMBL" id="KAF6209408.1"/>
    </source>
</evidence>
<feature type="region of interest" description="Disordered" evidence="1">
    <location>
        <begin position="60"/>
        <end position="86"/>
    </location>
</feature>
<dbReference type="AlphaFoldDB" id="A0A8S9XMD1"/>
<feature type="compositionally biased region" description="Basic and acidic residues" evidence="1">
    <location>
        <begin position="508"/>
        <end position="528"/>
    </location>
</feature>
<dbReference type="EMBL" id="WIXP02000006">
    <property type="protein sequence ID" value="KAF6209408.1"/>
    <property type="molecule type" value="Genomic_DNA"/>
</dbReference>
<feature type="region of interest" description="Disordered" evidence="1">
    <location>
        <begin position="819"/>
        <end position="851"/>
    </location>
</feature>
<feature type="region of interest" description="Disordered" evidence="1">
    <location>
        <begin position="508"/>
        <end position="530"/>
    </location>
</feature>
<feature type="region of interest" description="Disordered" evidence="1">
    <location>
        <begin position="427"/>
        <end position="462"/>
    </location>
</feature>
<protein>
    <submittedName>
        <fullName evidence="2">Uncharacterized protein</fullName>
    </submittedName>
</protein>
<feature type="compositionally biased region" description="Polar residues" evidence="1">
    <location>
        <begin position="452"/>
        <end position="462"/>
    </location>
</feature>
<feature type="compositionally biased region" description="Polar residues" evidence="1">
    <location>
        <begin position="427"/>
        <end position="444"/>
    </location>
</feature>
<evidence type="ECO:0000313" key="3">
    <source>
        <dbReference type="Proteomes" id="UP000466442"/>
    </source>
</evidence>
<evidence type="ECO:0000256" key="1">
    <source>
        <dbReference type="SAM" id="MobiDB-lite"/>
    </source>
</evidence>
<comment type="caution">
    <text evidence="2">The sequence shown here is derived from an EMBL/GenBank/DDBJ whole genome shotgun (WGS) entry which is preliminary data.</text>
</comment>
<feature type="compositionally biased region" description="Basic residues" evidence="1">
    <location>
        <begin position="827"/>
        <end position="846"/>
    </location>
</feature>